<organism evidence="3 4">
    <name type="scientific">Lithohypha guttulata</name>
    <dbReference type="NCBI Taxonomy" id="1690604"/>
    <lineage>
        <taxon>Eukaryota</taxon>
        <taxon>Fungi</taxon>
        <taxon>Dikarya</taxon>
        <taxon>Ascomycota</taxon>
        <taxon>Pezizomycotina</taxon>
        <taxon>Eurotiomycetes</taxon>
        <taxon>Chaetothyriomycetidae</taxon>
        <taxon>Chaetothyriales</taxon>
        <taxon>Trichomeriaceae</taxon>
        <taxon>Lithohypha</taxon>
    </lineage>
</organism>
<dbReference type="Proteomes" id="UP001309876">
    <property type="component" value="Unassembled WGS sequence"/>
</dbReference>
<dbReference type="PANTHER" id="PTHR43625:SF40">
    <property type="entry name" value="ALDO-KETO REDUCTASE YAKC [NADP(+)]"/>
    <property type="match status" value="1"/>
</dbReference>
<dbReference type="Gene3D" id="3.20.20.100">
    <property type="entry name" value="NADP-dependent oxidoreductase domain"/>
    <property type="match status" value="1"/>
</dbReference>
<evidence type="ECO:0000256" key="1">
    <source>
        <dbReference type="ARBA" id="ARBA00023002"/>
    </source>
</evidence>
<evidence type="ECO:0000259" key="2">
    <source>
        <dbReference type="Pfam" id="PF00248"/>
    </source>
</evidence>
<dbReference type="AlphaFoldDB" id="A0AAN7T4Z6"/>
<dbReference type="InterPro" id="IPR050791">
    <property type="entry name" value="Aldo-Keto_reductase"/>
</dbReference>
<proteinExistence type="predicted"/>
<dbReference type="GO" id="GO:0005737">
    <property type="term" value="C:cytoplasm"/>
    <property type="evidence" value="ECO:0007669"/>
    <property type="project" value="TreeGrafter"/>
</dbReference>
<name>A0AAN7T4Z6_9EURO</name>
<feature type="domain" description="NADP-dependent oxidoreductase" evidence="2">
    <location>
        <begin position="33"/>
        <end position="327"/>
    </location>
</feature>
<keyword evidence="1" id="KW-0560">Oxidoreductase</keyword>
<dbReference type="Pfam" id="PF00248">
    <property type="entry name" value="Aldo_ket_red"/>
    <property type="match status" value="1"/>
</dbReference>
<dbReference type="GO" id="GO:0016491">
    <property type="term" value="F:oxidoreductase activity"/>
    <property type="evidence" value="ECO:0007669"/>
    <property type="project" value="UniProtKB-KW"/>
</dbReference>
<evidence type="ECO:0000313" key="3">
    <source>
        <dbReference type="EMBL" id="KAK5088638.1"/>
    </source>
</evidence>
<protein>
    <recommendedName>
        <fullName evidence="2">NADP-dependent oxidoreductase domain-containing protein</fullName>
    </recommendedName>
</protein>
<dbReference type="InterPro" id="IPR020471">
    <property type="entry name" value="AKR"/>
</dbReference>
<dbReference type="PANTHER" id="PTHR43625">
    <property type="entry name" value="AFLATOXIN B1 ALDEHYDE REDUCTASE"/>
    <property type="match status" value="1"/>
</dbReference>
<dbReference type="SUPFAM" id="SSF51430">
    <property type="entry name" value="NAD(P)-linked oxidoreductase"/>
    <property type="match status" value="1"/>
</dbReference>
<keyword evidence="4" id="KW-1185">Reference proteome</keyword>
<comment type="caution">
    <text evidence="3">The sequence shown here is derived from an EMBL/GenBank/DDBJ whole genome shotgun (WGS) entry which is preliminary data.</text>
</comment>
<gene>
    <name evidence="3" type="ORF">LTR05_002858</name>
</gene>
<dbReference type="InterPro" id="IPR023210">
    <property type="entry name" value="NADP_OxRdtase_dom"/>
</dbReference>
<reference evidence="3 4" key="1">
    <citation type="submission" date="2023-08" db="EMBL/GenBank/DDBJ databases">
        <title>Black Yeasts Isolated from many extreme environments.</title>
        <authorList>
            <person name="Coleine C."/>
            <person name="Stajich J.E."/>
            <person name="Selbmann L."/>
        </authorList>
    </citation>
    <scope>NUCLEOTIDE SEQUENCE [LARGE SCALE GENOMIC DNA]</scope>
    <source>
        <strain evidence="3 4">CCFEE 5910</strain>
    </source>
</reference>
<accession>A0AAN7T4Z6</accession>
<dbReference type="EMBL" id="JAVRRJ010000002">
    <property type="protein sequence ID" value="KAK5088638.1"/>
    <property type="molecule type" value="Genomic_DNA"/>
</dbReference>
<dbReference type="PRINTS" id="PR00069">
    <property type="entry name" value="ALDKETRDTASE"/>
</dbReference>
<dbReference type="InterPro" id="IPR036812">
    <property type="entry name" value="NAD(P)_OxRdtase_dom_sf"/>
</dbReference>
<evidence type="ECO:0000313" key="4">
    <source>
        <dbReference type="Proteomes" id="UP001309876"/>
    </source>
</evidence>
<sequence length="364" mass="40817">METIKQAVNQLVGEGTTQPTRKLGKNGPAITAMGYGCMGLSAFYGKPKPDEERYAVLDHVYNSGELFWDSADMYMDSEDLLGRWFKRNPGAREKIFLATKFANYVDPNTGKRSVRNEPDYIRQQCDKSLQRLGTNYIDLYYCHRADKEQPIEITVKVMKELQDAGKVKYLGLSEVSADTLRRACKIAHIDAVQMEYSPFAMEVEQEGLLQACRELGVAIVAYSPLGRGFLTGSIRSPDDFEEGDFRTFAPRFSKENFHKNLELVDTLKAIADRKGCTSGQLTLAWLMESDPLVLPIPGTTRTKNFDENMGALKLNITKEEDAEIRKAIAGAEVHGTRYPEAFASALFVDTVPLDQYNGPHKNLV</sequence>